<accession>A0ABS4XQW5</accession>
<evidence type="ECO:0008006" key="3">
    <source>
        <dbReference type="Google" id="ProtNLM"/>
    </source>
</evidence>
<sequence>MASSEEARQLRAANAELVGLVTDELESIFYALNLERPEQTRDAMIEVLPLLLDKYGPIAGQISADWYRMMMPGSKPEVIGSKIKLEQIQRKVHWAAADLFTDNPFATLRKLTSTMGVWARQPGRETIQINANRDKVGWGRIPSGPKTCAFCLMLASRSGAWLYNSEESALRAGHGDKYHHECNCEPMLIRGADDLPDTGFDHRGAYVAYSQAIESVGGAASPDEITAALRRMFPDLLTDGVHEIY</sequence>
<dbReference type="Pfam" id="PF25310">
    <property type="entry name" value="VG15"/>
    <property type="match status" value="1"/>
</dbReference>
<gene>
    <name evidence="1" type="ORF">JOF39_001980</name>
</gene>
<protein>
    <recommendedName>
        <fullName evidence="3">Phage protein</fullName>
    </recommendedName>
</protein>
<organism evidence="1 2">
    <name type="scientific">Glutamicibacter protophormiae</name>
    <name type="common">Brevibacterium protophormiae</name>
    <dbReference type="NCBI Taxonomy" id="37930"/>
    <lineage>
        <taxon>Bacteria</taxon>
        <taxon>Bacillati</taxon>
        <taxon>Actinomycetota</taxon>
        <taxon>Actinomycetes</taxon>
        <taxon>Micrococcales</taxon>
        <taxon>Micrococcaceae</taxon>
        <taxon>Glutamicibacter</taxon>
    </lineage>
</organism>
<evidence type="ECO:0000313" key="1">
    <source>
        <dbReference type="EMBL" id="MBP2398899.1"/>
    </source>
</evidence>
<dbReference type="RefSeq" id="WP_188947664.1">
    <property type="nucleotide sequence ID" value="NZ_BMPH01000003.1"/>
</dbReference>
<reference evidence="1 2" key="1">
    <citation type="submission" date="2021-03" db="EMBL/GenBank/DDBJ databases">
        <title>Sequencing the genomes of 1000 actinobacteria strains.</title>
        <authorList>
            <person name="Klenk H.-P."/>
        </authorList>
    </citation>
    <scope>NUCLEOTIDE SEQUENCE [LARGE SCALE GENOMIC DNA]</scope>
    <source>
        <strain evidence="1 2">DSM 20168</strain>
    </source>
</reference>
<name>A0ABS4XQW5_GLUPR</name>
<keyword evidence="2" id="KW-1185">Reference proteome</keyword>
<dbReference type="Proteomes" id="UP001195422">
    <property type="component" value="Unassembled WGS sequence"/>
</dbReference>
<proteinExistence type="predicted"/>
<comment type="caution">
    <text evidence="1">The sequence shown here is derived from an EMBL/GenBank/DDBJ whole genome shotgun (WGS) entry which is preliminary data.</text>
</comment>
<dbReference type="EMBL" id="JAGIOJ010000001">
    <property type="protein sequence ID" value="MBP2398899.1"/>
    <property type="molecule type" value="Genomic_DNA"/>
</dbReference>
<evidence type="ECO:0000313" key="2">
    <source>
        <dbReference type="Proteomes" id="UP001195422"/>
    </source>
</evidence>
<dbReference type="InterPro" id="IPR057369">
    <property type="entry name" value="VG15"/>
</dbReference>